<keyword evidence="10" id="KW-0406">Ion transport</keyword>
<reference evidence="14 15" key="1">
    <citation type="submission" date="2018-05" db="EMBL/GenBank/DDBJ databases">
        <title>Genomic Encyclopedia of Type Strains, Phase IV (KMG-IV): sequencing the most valuable type-strain genomes for metagenomic binning, comparative biology and taxonomic classification.</title>
        <authorList>
            <person name="Goeker M."/>
        </authorList>
    </citation>
    <scope>NUCLEOTIDE SEQUENCE [LARGE SCALE GENOMIC DNA]</scope>
    <source>
        <strain evidence="14 15">DSM 22440</strain>
    </source>
</reference>
<dbReference type="GO" id="GO:0042910">
    <property type="term" value="F:xenobiotic transmembrane transporter activity"/>
    <property type="evidence" value="ECO:0007669"/>
    <property type="project" value="InterPro"/>
</dbReference>
<dbReference type="InterPro" id="IPR050222">
    <property type="entry name" value="MATE_MdtK"/>
</dbReference>
<evidence type="ECO:0000256" key="1">
    <source>
        <dbReference type="ARBA" id="ARBA00003408"/>
    </source>
</evidence>
<dbReference type="Proteomes" id="UP000247922">
    <property type="component" value="Unassembled WGS sequence"/>
</dbReference>
<keyword evidence="8 13" id="KW-0812">Transmembrane</keyword>
<proteinExistence type="inferred from homology"/>
<evidence type="ECO:0000313" key="14">
    <source>
        <dbReference type="EMBL" id="PXW89791.1"/>
    </source>
</evidence>
<feature type="transmembrane region" description="Helical" evidence="13">
    <location>
        <begin position="133"/>
        <end position="150"/>
    </location>
</feature>
<feature type="transmembrane region" description="Helical" evidence="13">
    <location>
        <begin position="392"/>
        <end position="413"/>
    </location>
</feature>
<dbReference type="NCBIfam" id="TIGR00797">
    <property type="entry name" value="matE"/>
    <property type="match status" value="1"/>
</dbReference>
<feature type="transmembrane region" description="Helical" evidence="13">
    <location>
        <begin position="318"/>
        <end position="339"/>
    </location>
</feature>
<evidence type="ECO:0000256" key="5">
    <source>
        <dbReference type="ARBA" id="ARBA00022448"/>
    </source>
</evidence>
<evidence type="ECO:0000313" key="15">
    <source>
        <dbReference type="Proteomes" id="UP000247922"/>
    </source>
</evidence>
<evidence type="ECO:0000256" key="13">
    <source>
        <dbReference type="SAM" id="Phobius"/>
    </source>
</evidence>
<comment type="similarity">
    <text evidence="3">Belongs to the multi antimicrobial extrusion (MATE) (TC 2.A.66.1) family.</text>
</comment>
<keyword evidence="7" id="KW-1003">Cell membrane</keyword>
<dbReference type="GO" id="GO:0006811">
    <property type="term" value="P:monoatomic ion transport"/>
    <property type="evidence" value="ECO:0007669"/>
    <property type="project" value="UniProtKB-KW"/>
</dbReference>
<evidence type="ECO:0000256" key="4">
    <source>
        <dbReference type="ARBA" id="ARBA00020268"/>
    </source>
</evidence>
<feature type="transmembrane region" description="Helical" evidence="13">
    <location>
        <begin position="280"/>
        <end position="306"/>
    </location>
</feature>
<feature type="transmembrane region" description="Helical" evidence="13">
    <location>
        <begin position="54"/>
        <end position="79"/>
    </location>
</feature>
<dbReference type="Pfam" id="PF01554">
    <property type="entry name" value="MatE"/>
    <property type="match status" value="2"/>
</dbReference>
<keyword evidence="6" id="KW-0050">Antiport</keyword>
<evidence type="ECO:0000256" key="10">
    <source>
        <dbReference type="ARBA" id="ARBA00023065"/>
    </source>
</evidence>
<feature type="transmembrane region" description="Helical" evidence="13">
    <location>
        <begin position="244"/>
        <end position="268"/>
    </location>
</feature>
<comment type="subcellular location">
    <subcellularLocation>
        <location evidence="2">Cell membrane</location>
        <topology evidence="2">Multi-pass membrane protein</topology>
    </subcellularLocation>
</comment>
<feature type="transmembrane region" description="Helical" evidence="13">
    <location>
        <begin position="91"/>
        <end position="113"/>
    </location>
</feature>
<dbReference type="EMBL" id="QJJR01000009">
    <property type="protein sequence ID" value="PXW89791.1"/>
    <property type="molecule type" value="Genomic_DNA"/>
</dbReference>
<feature type="transmembrane region" description="Helical" evidence="13">
    <location>
        <begin position="354"/>
        <end position="371"/>
    </location>
</feature>
<feature type="transmembrane region" description="Helical" evidence="13">
    <location>
        <begin position="194"/>
        <end position="216"/>
    </location>
</feature>
<feature type="transmembrane region" description="Helical" evidence="13">
    <location>
        <begin position="419"/>
        <end position="440"/>
    </location>
</feature>
<dbReference type="PIRSF" id="PIRSF006603">
    <property type="entry name" value="DinF"/>
    <property type="match status" value="1"/>
</dbReference>
<evidence type="ECO:0000256" key="7">
    <source>
        <dbReference type="ARBA" id="ARBA00022475"/>
    </source>
</evidence>
<dbReference type="PANTHER" id="PTHR43298">
    <property type="entry name" value="MULTIDRUG RESISTANCE PROTEIN NORM-RELATED"/>
    <property type="match status" value="1"/>
</dbReference>
<dbReference type="AlphaFoldDB" id="A0A2V3W9U3"/>
<evidence type="ECO:0000256" key="6">
    <source>
        <dbReference type="ARBA" id="ARBA00022449"/>
    </source>
</evidence>
<dbReference type="GO" id="GO:0005886">
    <property type="term" value="C:plasma membrane"/>
    <property type="evidence" value="ECO:0007669"/>
    <property type="project" value="UniProtKB-SubCell"/>
</dbReference>
<evidence type="ECO:0000256" key="2">
    <source>
        <dbReference type="ARBA" id="ARBA00004651"/>
    </source>
</evidence>
<sequence length="455" mass="50431">MYHAESWQEKLRLFLRILWPIMITQISLSMMNLVDTIMAGQVGTNDLAGVAIGASIWSPVFTGMNGITLAITPIIAHYLGRKEEHKIHNAVMQGIYLAFIIALLIIVAGQFVVPFVLNIMDLDPSVSHIAKHYLLGLSFGVIPLFISNVLRNFYDGQGLTRITMFITVIAIPFNVFFNYSLIFGKFGLPQLGGIGAGYATAFTYWIILFASIYMLFKVEKMRRYHIFVDWVKPSLNAFKEQLKIGIPIGLSIFFEVSIFSVVTLLIGAMFSTTIIAANQIVISFTSLIFMIPLSLSMALTIVVGFSVGGHKLEAAKQYSFLGVLSGIGVLLIAAVFMLFFREGIAGWYSTDPEVISYAGRLFLIAILYQLSDGAQAGLQGVLRGYKDVQLPFFIAFVSYWILGIPIGYLLARFTDLGPFGLWIGISIGLTGAAVGFLIRLRINYRRERRAAMMVS</sequence>
<keyword evidence="9 13" id="KW-1133">Transmembrane helix</keyword>
<evidence type="ECO:0000256" key="11">
    <source>
        <dbReference type="ARBA" id="ARBA00023136"/>
    </source>
</evidence>
<accession>A0A2V3W9U3</accession>
<keyword evidence="5" id="KW-0813">Transport</keyword>
<dbReference type="OrthoDB" id="9780160at2"/>
<comment type="caution">
    <text evidence="14">The sequence shown here is derived from an EMBL/GenBank/DDBJ whole genome shotgun (WGS) entry which is preliminary data.</text>
</comment>
<organism evidence="14 15">
    <name type="scientific">Streptohalobacillus salinus</name>
    <dbReference type="NCBI Taxonomy" id="621096"/>
    <lineage>
        <taxon>Bacteria</taxon>
        <taxon>Bacillati</taxon>
        <taxon>Bacillota</taxon>
        <taxon>Bacilli</taxon>
        <taxon>Bacillales</taxon>
        <taxon>Bacillaceae</taxon>
        <taxon>Streptohalobacillus</taxon>
    </lineage>
</organism>
<feature type="transmembrane region" description="Helical" evidence="13">
    <location>
        <begin position="13"/>
        <end position="34"/>
    </location>
</feature>
<name>A0A2V3W9U3_9BACI</name>
<dbReference type="RefSeq" id="WP_110251657.1">
    <property type="nucleotide sequence ID" value="NZ_QJJR01000009.1"/>
</dbReference>
<dbReference type="GO" id="GO:0015297">
    <property type="term" value="F:antiporter activity"/>
    <property type="evidence" value="ECO:0007669"/>
    <property type="project" value="UniProtKB-KW"/>
</dbReference>
<evidence type="ECO:0000256" key="12">
    <source>
        <dbReference type="ARBA" id="ARBA00031636"/>
    </source>
</evidence>
<evidence type="ECO:0000256" key="9">
    <source>
        <dbReference type="ARBA" id="ARBA00022989"/>
    </source>
</evidence>
<protein>
    <recommendedName>
        <fullName evidence="4">Probable multidrug resistance protein NorM</fullName>
    </recommendedName>
    <alternativeName>
        <fullName evidence="12">Multidrug-efflux transporter</fullName>
    </alternativeName>
</protein>
<keyword evidence="15" id="KW-1185">Reference proteome</keyword>
<keyword evidence="11 13" id="KW-0472">Membrane</keyword>
<evidence type="ECO:0000256" key="8">
    <source>
        <dbReference type="ARBA" id="ARBA00022692"/>
    </source>
</evidence>
<dbReference type="InterPro" id="IPR048279">
    <property type="entry name" value="MdtK-like"/>
</dbReference>
<feature type="transmembrane region" description="Helical" evidence="13">
    <location>
        <begin position="162"/>
        <end position="182"/>
    </location>
</feature>
<dbReference type="PANTHER" id="PTHR43298:SF2">
    <property type="entry name" value="FMN_FAD EXPORTER YEEO-RELATED"/>
    <property type="match status" value="1"/>
</dbReference>
<evidence type="ECO:0000256" key="3">
    <source>
        <dbReference type="ARBA" id="ARBA00010199"/>
    </source>
</evidence>
<gene>
    <name evidence="14" type="ORF">DES38_10927</name>
</gene>
<dbReference type="CDD" id="cd13131">
    <property type="entry name" value="MATE_NorM_like"/>
    <property type="match status" value="1"/>
</dbReference>
<dbReference type="InterPro" id="IPR002528">
    <property type="entry name" value="MATE_fam"/>
</dbReference>
<comment type="function">
    <text evidence="1">Multidrug efflux pump.</text>
</comment>